<dbReference type="GO" id="GO:0051301">
    <property type="term" value="P:cell division"/>
    <property type="evidence" value="ECO:0007669"/>
    <property type="project" value="UniProtKB-KW"/>
</dbReference>
<dbReference type="GO" id="GO:0006260">
    <property type="term" value="P:DNA replication"/>
    <property type="evidence" value="ECO:0007669"/>
    <property type="project" value="UniProtKB-UniRule"/>
</dbReference>
<evidence type="ECO:0000313" key="3">
    <source>
        <dbReference type="EMBL" id="OJX57024.1"/>
    </source>
</evidence>
<keyword evidence="2" id="KW-0131">Cell cycle</keyword>
<dbReference type="Proteomes" id="UP000184233">
    <property type="component" value="Unassembled WGS sequence"/>
</dbReference>
<dbReference type="AlphaFoldDB" id="A0A1M3KXN6"/>
<dbReference type="HAMAP" id="MF_01805">
    <property type="entry name" value="ScpA"/>
    <property type="match status" value="1"/>
</dbReference>
<evidence type="ECO:0000313" key="4">
    <source>
        <dbReference type="Proteomes" id="UP000184233"/>
    </source>
</evidence>
<evidence type="ECO:0000256" key="2">
    <source>
        <dbReference type="HAMAP-Rule" id="MF_01805"/>
    </source>
</evidence>
<dbReference type="InterPro" id="IPR023093">
    <property type="entry name" value="ScpA-like_C"/>
</dbReference>
<reference evidence="3 4" key="1">
    <citation type="submission" date="2016-09" db="EMBL/GenBank/DDBJ databases">
        <title>Genome-resolved meta-omics ties microbial dynamics to process performance in biotechnology for thiocyanate degradation.</title>
        <authorList>
            <person name="Kantor R.S."/>
            <person name="Huddy R.J."/>
            <person name="Iyer R."/>
            <person name="Thomas B.C."/>
            <person name="Brown C.T."/>
            <person name="Anantharaman K."/>
            <person name="Tringe S."/>
            <person name="Hettich R.L."/>
            <person name="Harrison S.T."/>
            <person name="Banfield J.F."/>
        </authorList>
    </citation>
    <scope>NUCLEOTIDE SEQUENCE [LARGE SCALE GENOMIC DNA]</scope>
    <source>
        <strain evidence="3">59-99</strain>
    </source>
</reference>
<organism evidence="3 4">
    <name type="scientific">Candidatus Kapaibacterium thiocyanatum</name>
    <dbReference type="NCBI Taxonomy" id="1895771"/>
    <lineage>
        <taxon>Bacteria</taxon>
        <taxon>Pseudomonadati</taxon>
        <taxon>Candidatus Kapaibacteriota</taxon>
        <taxon>Candidatus Kapaibacteriia</taxon>
        <taxon>Candidatus Kapaibacteriales</taxon>
        <taxon>Candidatus Kapaibacteriaceae</taxon>
        <taxon>Candidatus Kapaibacterium</taxon>
    </lineage>
</organism>
<comment type="subunit">
    <text evidence="2">Component of a cohesin-like complex composed of ScpA, ScpB and the Smc homodimer, in which ScpA and ScpB bind to the head domain of Smc. The presence of the three proteins is required for the association of the complex with DNA.</text>
</comment>
<comment type="similarity">
    <text evidence="2">Belongs to the ScpA family.</text>
</comment>
<dbReference type="Gene3D" id="1.10.10.580">
    <property type="entry name" value="Structural maintenance of chromosome 1. Chain E"/>
    <property type="match status" value="1"/>
</dbReference>
<dbReference type="PANTHER" id="PTHR33969:SF2">
    <property type="entry name" value="SEGREGATION AND CONDENSATION PROTEIN A"/>
    <property type="match status" value="1"/>
</dbReference>
<dbReference type="PANTHER" id="PTHR33969">
    <property type="entry name" value="SEGREGATION AND CONDENSATION PROTEIN A"/>
    <property type="match status" value="1"/>
</dbReference>
<protein>
    <recommendedName>
        <fullName evidence="1 2">Segregation and condensation protein A</fullName>
    </recommendedName>
</protein>
<comment type="subcellular location">
    <subcellularLocation>
        <location evidence="2">Cytoplasm</location>
    </subcellularLocation>
    <text evidence="2">Associated with two foci at the outer edges of the nucleoid region in young cells, and at four foci within both cell halves in older cells.</text>
</comment>
<comment type="function">
    <text evidence="2">Participates in chromosomal partition during cell division. May act via the formation of a condensin-like complex containing Smc and ScpB that pull DNA away from mid-cell into both cell halves.</text>
</comment>
<comment type="caution">
    <text evidence="3">The sequence shown here is derived from an EMBL/GenBank/DDBJ whole genome shotgun (WGS) entry which is preliminary data.</text>
</comment>
<sequence length="254" mass="29344">MYSVRLDNFEGPLDLLLFFIKRDELDIYDIPVASITHEFLDYVRLMELLDLELAGEFVVMASTLVQIKAQMLLPREPTGIPEVDKGIEDDPRAELVRALLEYKRYKEASETLATQADEQRYVMYRQLFEGEEIHAASDGAYRNATLFDLLKALKKAIDRAPDLPDPHVVTRFPFTVEEKAEEIVHILRSRPSVRFFELIGSLSKMHIVVTFLALLELAKNSHIRVQQDQAFDDIMVVARDENEQQEMTEEQENV</sequence>
<keyword evidence="2" id="KW-0132">Cell division</keyword>
<dbReference type="GO" id="GO:0007059">
    <property type="term" value="P:chromosome segregation"/>
    <property type="evidence" value="ECO:0007669"/>
    <property type="project" value="UniProtKB-UniRule"/>
</dbReference>
<dbReference type="Gene3D" id="6.10.250.2410">
    <property type="match status" value="1"/>
</dbReference>
<dbReference type="EMBL" id="MKVH01000024">
    <property type="protein sequence ID" value="OJX57024.1"/>
    <property type="molecule type" value="Genomic_DNA"/>
</dbReference>
<dbReference type="GO" id="GO:0005737">
    <property type="term" value="C:cytoplasm"/>
    <property type="evidence" value="ECO:0007669"/>
    <property type="project" value="UniProtKB-SubCell"/>
</dbReference>
<gene>
    <name evidence="2" type="primary">scpA</name>
    <name evidence="3" type="ORF">BGO89_10965</name>
</gene>
<name>A0A1M3KXN6_9BACT</name>
<dbReference type="InterPro" id="IPR003768">
    <property type="entry name" value="ScpA"/>
</dbReference>
<accession>A0A1M3KXN6</accession>
<proteinExistence type="inferred from homology"/>
<dbReference type="Pfam" id="PF02616">
    <property type="entry name" value="SMC_ScpA"/>
    <property type="match status" value="1"/>
</dbReference>
<keyword evidence="2" id="KW-0159">Chromosome partition</keyword>
<evidence type="ECO:0000256" key="1">
    <source>
        <dbReference type="ARBA" id="ARBA00044777"/>
    </source>
</evidence>
<keyword evidence="2" id="KW-0963">Cytoplasm</keyword>
<dbReference type="STRING" id="1895771.BGO89_10965"/>